<keyword evidence="2" id="KW-1133">Transmembrane helix</keyword>
<keyword evidence="4" id="KW-0614">Plasmid</keyword>
<proteinExistence type="predicted"/>
<feature type="transmembrane region" description="Helical" evidence="2">
    <location>
        <begin position="6"/>
        <end position="23"/>
    </location>
</feature>
<protein>
    <submittedName>
        <fullName evidence="4">FAD-binding oxidoreductase</fullName>
    </submittedName>
</protein>
<dbReference type="AlphaFoldDB" id="A0A9Q9DCP1"/>
<evidence type="ECO:0000313" key="5">
    <source>
        <dbReference type="Proteomes" id="UP001055460"/>
    </source>
</evidence>
<evidence type="ECO:0000259" key="3">
    <source>
        <dbReference type="Pfam" id="PF01266"/>
    </source>
</evidence>
<dbReference type="PANTHER" id="PTHR13847:SF287">
    <property type="entry name" value="FAD-DEPENDENT OXIDOREDUCTASE DOMAIN-CONTAINING PROTEIN 1"/>
    <property type="match status" value="1"/>
</dbReference>
<dbReference type="OrthoDB" id="7421214at2"/>
<name>A0A9Q9DCP1_ENSAD</name>
<evidence type="ECO:0000313" key="4">
    <source>
        <dbReference type="EMBL" id="USJ26679.1"/>
    </source>
</evidence>
<organism evidence="4 5">
    <name type="scientific">Ensifer adhaerens</name>
    <name type="common">Sinorhizobium morelense</name>
    <dbReference type="NCBI Taxonomy" id="106592"/>
    <lineage>
        <taxon>Bacteria</taxon>
        <taxon>Pseudomonadati</taxon>
        <taxon>Pseudomonadota</taxon>
        <taxon>Alphaproteobacteria</taxon>
        <taxon>Hyphomicrobiales</taxon>
        <taxon>Rhizobiaceae</taxon>
        <taxon>Sinorhizobium/Ensifer group</taxon>
        <taxon>Ensifer</taxon>
    </lineage>
</organism>
<dbReference type="Gene3D" id="3.30.9.10">
    <property type="entry name" value="D-Amino Acid Oxidase, subunit A, domain 2"/>
    <property type="match status" value="1"/>
</dbReference>
<dbReference type="InterPro" id="IPR036188">
    <property type="entry name" value="FAD/NAD-bd_sf"/>
</dbReference>
<dbReference type="EMBL" id="CP098808">
    <property type="protein sequence ID" value="USJ26679.1"/>
    <property type="molecule type" value="Genomic_DNA"/>
</dbReference>
<geneLocation type="plasmid" evidence="4 5">
    <name>pA</name>
</geneLocation>
<accession>A0A9Q9DCP1</accession>
<dbReference type="GO" id="GO:0016491">
    <property type="term" value="F:oxidoreductase activity"/>
    <property type="evidence" value="ECO:0007669"/>
    <property type="project" value="UniProtKB-KW"/>
</dbReference>
<dbReference type="GO" id="GO:0005737">
    <property type="term" value="C:cytoplasm"/>
    <property type="evidence" value="ECO:0007669"/>
    <property type="project" value="TreeGrafter"/>
</dbReference>
<keyword evidence="1" id="KW-0560">Oxidoreductase</keyword>
<evidence type="ECO:0000256" key="2">
    <source>
        <dbReference type="SAM" id="Phobius"/>
    </source>
</evidence>
<feature type="domain" description="FAD dependent oxidoreductase" evidence="3">
    <location>
        <begin position="5"/>
        <end position="347"/>
    </location>
</feature>
<dbReference type="RefSeq" id="WP_060601424.1">
    <property type="nucleotide sequence ID" value="NZ_CP084487.1"/>
</dbReference>
<dbReference type="SUPFAM" id="SSF51905">
    <property type="entry name" value="FAD/NAD(P)-binding domain"/>
    <property type="match status" value="1"/>
</dbReference>
<dbReference type="Pfam" id="PF01266">
    <property type="entry name" value="DAO"/>
    <property type="match status" value="1"/>
</dbReference>
<dbReference type="Proteomes" id="UP001055460">
    <property type="component" value="Plasmid pA"/>
</dbReference>
<dbReference type="InterPro" id="IPR006076">
    <property type="entry name" value="FAD-dep_OxRdtase"/>
</dbReference>
<sequence length="375" mass="40579">MQDYDVAIIGGGIAGLSLAYFLAPHRSVVVIEREEGLGYHSTGRSAAEFVLRYNAPEVCALAAISKSFFDNPPEGFSDVALLKQRGGVMIANAEKVARFEEVFAAESRANAEIERLTVDEAIARVPILRRDYVAAAYYDPQFWDIEVENLLQGYVRGARRHGAVIIERTDVLAPRRDGDRWVLATSAGEVSAKTIVNAAGGWADPVAQSFGVAPIGIVPHRRTAITVDLPEGIDALTLPEINEIDEDFYMKPEGGRLLSSPADATPCDPADVQPEEIDVAWAAHYVEEATTVPVRRIFKSWAGMRSFSPDKLPVIGFTRERSDFFWLAGQGGYGILTSPALGAFAASLLVGAPAPEAFEATGLDAAKFSPARLER</sequence>
<keyword evidence="2" id="KW-0472">Membrane</keyword>
<evidence type="ECO:0000256" key="1">
    <source>
        <dbReference type="ARBA" id="ARBA00023002"/>
    </source>
</evidence>
<dbReference type="PANTHER" id="PTHR13847">
    <property type="entry name" value="SARCOSINE DEHYDROGENASE-RELATED"/>
    <property type="match status" value="1"/>
</dbReference>
<keyword evidence="2" id="KW-0812">Transmembrane</keyword>
<gene>
    <name evidence="4" type="ORF">NE863_22315</name>
</gene>
<dbReference type="Gene3D" id="3.50.50.60">
    <property type="entry name" value="FAD/NAD(P)-binding domain"/>
    <property type="match status" value="1"/>
</dbReference>
<reference evidence="4" key="1">
    <citation type="submission" date="2022-06" db="EMBL/GenBank/DDBJ databases">
        <title>Physiological and biochemical characterization and genomic elucidation of a strain of the genus Ensifer adhaerens M8 that combines arsenic oxidation and chromium reduction.</title>
        <authorList>
            <person name="Li X."/>
            <person name="Yu c."/>
        </authorList>
    </citation>
    <scope>NUCLEOTIDE SEQUENCE</scope>
    <source>
        <strain evidence="4">M8</strain>
        <plasmid evidence="4">pA</plasmid>
    </source>
</reference>